<keyword evidence="3" id="KW-1185">Reference proteome</keyword>
<gene>
    <name evidence="2" type="ORF">AB0D95_02950</name>
</gene>
<evidence type="ECO:0000313" key="2">
    <source>
        <dbReference type="EMBL" id="MEU9576240.1"/>
    </source>
</evidence>
<feature type="region of interest" description="Disordered" evidence="1">
    <location>
        <begin position="94"/>
        <end position="171"/>
    </location>
</feature>
<dbReference type="EMBL" id="JBEZNA010000004">
    <property type="protein sequence ID" value="MEU9576240.1"/>
    <property type="molecule type" value="Genomic_DNA"/>
</dbReference>
<sequence>MLYALRAMAAADGELRFRDGAPMRMTDLAKAAGCREQDARRYLDAAARAGVVQVPGGRRRGRAARFVLVCQPYPDWTAAAAHLRATARTRKSTLCHASSGHGGANSMNAPDFGPQRPELGAGEVPPAAARSGSAHSGTTGSAHGGPNTPGGTHGVSQEMADAGGQPQDTRAEEFGRCSCGMPLLRLGRTQCRGCSTSQTAGVR</sequence>
<name>A0ABV3EJ70_9ACTN</name>
<feature type="compositionally biased region" description="Low complexity" evidence="1">
    <location>
        <begin position="127"/>
        <end position="146"/>
    </location>
</feature>
<dbReference type="RefSeq" id="WP_359268324.1">
    <property type="nucleotide sequence ID" value="NZ_JBEZNA010000004.1"/>
</dbReference>
<proteinExistence type="predicted"/>
<reference evidence="2 3" key="1">
    <citation type="submission" date="2024-06" db="EMBL/GenBank/DDBJ databases">
        <title>The Natural Products Discovery Center: Release of the First 8490 Sequenced Strains for Exploring Actinobacteria Biosynthetic Diversity.</title>
        <authorList>
            <person name="Kalkreuter E."/>
            <person name="Kautsar S.A."/>
            <person name="Yang D."/>
            <person name="Bader C.D."/>
            <person name="Teijaro C.N."/>
            <person name="Fluegel L."/>
            <person name="Davis C.M."/>
            <person name="Simpson J.R."/>
            <person name="Lauterbach L."/>
            <person name="Steele A.D."/>
            <person name="Gui C."/>
            <person name="Meng S."/>
            <person name="Li G."/>
            <person name="Viehrig K."/>
            <person name="Ye F."/>
            <person name="Su P."/>
            <person name="Kiefer A.F."/>
            <person name="Nichols A."/>
            <person name="Cepeda A.J."/>
            <person name="Yan W."/>
            <person name="Fan B."/>
            <person name="Jiang Y."/>
            <person name="Adhikari A."/>
            <person name="Zheng C.-J."/>
            <person name="Schuster L."/>
            <person name="Cowan T.M."/>
            <person name="Smanski M.J."/>
            <person name="Chevrette M.G."/>
            <person name="De Carvalho L.P.S."/>
            <person name="Shen B."/>
        </authorList>
    </citation>
    <scope>NUCLEOTIDE SEQUENCE [LARGE SCALE GENOMIC DNA]</scope>
    <source>
        <strain evidence="2 3">NPDC048117</strain>
    </source>
</reference>
<evidence type="ECO:0000256" key="1">
    <source>
        <dbReference type="SAM" id="MobiDB-lite"/>
    </source>
</evidence>
<comment type="caution">
    <text evidence="2">The sequence shown here is derived from an EMBL/GenBank/DDBJ whole genome shotgun (WGS) entry which is preliminary data.</text>
</comment>
<dbReference type="Proteomes" id="UP001551584">
    <property type="component" value="Unassembled WGS sequence"/>
</dbReference>
<evidence type="ECO:0008006" key="4">
    <source>
        <dbReference type="Google" id="ProtNLM"/>
    </source>
</evidence>
<organism evidence="2 3">
    <name type="scientific">Streptomyces chilikensis</name>
    <dbReference type="NCBI Taxonomy" id="1194079"/>
    <lineage>
        <taxon>Bacteria</taxon>
        <taxon>Bacillati</taxon>
        <taxon>Actinomycetota</taxon>
        <taxon>Actinomycetes</taxon>
        <taxon>Kitasatosporales</taxon>
        <taxon>Streptomycetaceae</taxon>
        <taxon>Streptomyces</taxon>
    </lineage>
</organism>
<accession>A0ABV3EJ70</accession>
<evidence type="ECO:0000313" key="3">
    <source>
        <dbReference type="Proteomes" id="UP001551584"/>
    </source>
</evidence>
<protein>
    <recommendedName>
        <fullName evidence="4">Helix-turn-helix domain-containing protein</fullName>
    </recommendedName>
</protein>